<evidence type="ECO:0000313" key="2">
    <source>
        <dbReference type="Proteomes" id="UP001603857"/>
    </source>
</evidence>
<dbReference type="Proteomes" id="UP001603857">
    <property type="component" value="Unassembled WGS sequence"/>
</dbReference>
<sequence length="69" mass="7993">MENTPNTSTSTSTYMGFAVHNQVIKIKQEMEKTEHPSLHLHMRRVYPRDVNRLRSRSPLGLGDRAVLRC</sequence>
<proteinExistence type="predicted"/>
<accession>A0ABD1N2Z7</accession>
<comment type="caution">
    <text evidence="1">The sequence shown here is derived from an EMBL/GenBank/DDBJ whole genome shotgun (WGS) entry which is preliminary data.</text>
</comment>
<dbReference type="AlphaFoldDB" id="A0ABD1N2Z7"/>
<name>A0ABD1N2Z7_9FABA</name>
<reference evidence="1 2" key="1">
    <citation type="submission" date="2024-08" db="EMBL/GenBank/DDBJ databases">
        <title>Insights into the chromosomal genome structure of Flemingia macrophylla.</title>
        <authorList>
            <person name="Ding Y."/>
            <person name="Zhao Y."/>
            <person name="Bi W."/>
            <person name="Wu M."/>
            <person name="Zhao G."/>
            <person name="Gong Y."/>
            <person name="Li W."/>
            <person name="Zhang P."/>
        </authorList>
    </citation>
    <scope>NUCLEOTIDE SEQUENCE [LARGE SCALE GENOMIC DNA]</scope>
    <source>
        <strain evidence="1">DYQJB</strain>
        <tissue evidence="1">Leaf</tissue>
    </source>
</reference>
<keyword evidence="2" id="KW-1185">Reference proteome</keyword>
<dbReference type="PANTHER" id="PTHR34780">
    <property type="entry name" value="OS08G0427800 PROTEIN"/>
    <property type="match status" value="1"/>
</dbReference>
<gene>
    <name evidence="1" type="ORF">Fmac_003719</name>
</gene>
<protein>
    <submittedName>
        <fullName evidence="1">Uncharacterized protein</fullName>
    </submittedName>
</protein>
<organism evidence="1 2">
    <name type="scientific">Flemingia macrophylla</name>
    <dbReference type="NCBI Taxonomy" id="520843"/>
    <lineage>
        <taxon>Eukaryota</taxon>
        <taxon>Viridiplantae</taxon>
        <taxon>Streptophyta</taxon>
        <taxon>Embryophyta</taxon>
        <taxon>Tracheophyta</taxon>
        <taxon>Spermatophyta</taxon>
        <taxon>Magnoliopsida</taxon>
        <taxon>eudicotyledons</taxon>
        <taxon>Gunneridae</taxon>
        <taxon>Pentapetalae</taxon>
        <taxon>rosids</taxon>
        <taxon>fabids</taxon>
        <taxon>Fabales</taxon>
        <taxon>Fabaceae</taxon>
        <taxon>Papilionoideae</taxon>
        <taxon>50 kb inversion clade</taxon>
        <taxon>NPAAA clade</taxon>
        <taxon>indigoferoid/millettioid clade</taxon>
        <taxon>Phaseoleae</taxon>
        <taxon>Flemingia</taxon>
    </lineage>
</organism>
<dbReference type="PANTHER" id="PTHR34780:SF2">
    <property type="entry name" value="GENOME ASSEMBLY, CHROMOSOME: A02"/>
    <property type="match status" value="1"/>
</dbReference>
<evidence type="ECO:0000313" key="1">
    <source>
        <dbReference type="EMBL" id="KAL2342434.1"/>
    </source>
</evidence>
<dbReference type="EMBL" id="JBGMDY010000002">
    <property type="protein sequence ID" value="KAL2342434.1"/>
    <property type="molecule type" value="Genomic_DNA"/>
</dbReference>